<gene>
    <name evidence="1" type="ORF">BUZ61_02280</name>
</gene>
<name>A0A2T4SDD7_9STAP</name>
<dbReference type="PANTHER" id="PTHR48098">
    <property type="entry name" value="ENTEROCHELIN ESTERASE-RELATED"/>
    <property type="match status" value="1"/>
</dbReference>
<dbReference type="Pfam" id="PF00756">
    <property type="entry name" value="Esterase"/>
    <property type="match status" value="1"/>
</dbReference>
<dbReference type="RefSeq" id="WP_107643949.1">
    <property type="nucleotide sequence ID" value="NZ_PZHR01000006.1"/>
</dbReference>
<evidence type="ECO:0000313" key="2">
    <source>
        <dbReference type="Proteomes" id="UP000240400"/>
    </source>
</evidence>
<comment type="caution">
    <text evidence="1">The sequence shown here is derived from an EMBL/GenBank/DDBJ whole genome shotgun (WGS) entry which is preliminary data.</text>
</comment>
<organism evidence="1 2">
    <name type="scientific">Staphylococcus nepalensis</name>
    <dbReference type="NCBI Taxonomy" id="214473"/>
    <lineage>
        <taxon>Bacteria</taxon>
        <taxon>Bacillati</taxon>
        <taxon>Bacillota</taxon>
        <taxon>Bacilli</taxon>
        <taxon>Bacillales</taxon>
        <taxon>Staphylococcaceae</taxon>
        <taxon>Staphylococcus</taxon>
    </lineage>
</organism>
<dbReference type="PANTHER" id="PTHR48098:SF6">
    <property type="entry name" value="FERRI-BACILLIBACTIN ESTERASE BESA"/>
    <property type="match status" value="1"/>
</dbReference>
<accession>A0A2T4SDD7</accession>
<evidence type="ECO:0000313" key="1">
    <source>
        <dbReference type="EMBL" id="PTK60418.1"/>
    </source>
</evidence>
<dbReference type="InterPro" id="IPR050583">
    <property type="entry name" value="Mycobacterial_A85_antigen"/>
</dbReference>
<reference evidence="1 2" key="1">
    <citation type="journal article" date="2016" name="Front. Microbiol.">
        <title>Comprehensive Phylogenetic Analysis of Bovine Non-aureus Staphylococci Species Based on Whole-Genome Sequencing.</title>
        <authorList>
            <person name="Naushad S."/>
            <person name="Barkema H.W."/>
            <person name="Luby C."/>
            <person name="Condas L.A."/>
            <person name="Nobrega D.B."/>
            <person name="Carson D.A."/>
            <person name="De Buck J."/>
        </authorList>
    </citation>
    <scope>NUCLEOTIDE SEQUENCE [LARGE SCALE GENOMIC DNA]</scope>
    <source>
        <strain evidence="1 2">SNUC 4337</strain>
    </source>
</reference>
<dbReference type="InterPro" id="IPR029058">
    <property type="entry name" value="AB_hydrolase_fold"/>
</dbReference>
<dbReference type="Gene3D" id="3.40.50.1820">
    <property type="entry name" value="alpha/beta hydrolase"/>
    <property type="match status" value="1"/>
</dbReference>
<dbReference type="OrthoDB" id="9784036at2"/>
<dbReference type="InterPro" id="IPR000801">
    <property type="entry name" value="Esterase-like"/>
</dbReference>
<protein>
    <submittedName>
        <fullName evidence="1">Esterase</fullName>
    </submittedName>
</protein>
<dbReference type="SUPFAM" id="SSF53474">
    <property type="entry name" value="alpha/beta-Hydrolases"/>
    <property type="match status" value="1"/>
</dbReference>
<dbReference type="AlphaFoldDB" id="A0A2T4SDD7"/>
<dbReference type="Proteomes" id="UP000240400">
    <property type="component" value="Unassembled WGS sequence"/>
</dbReference>
<sequence length="230" mass="27220">MNTKTVKIHFQQHDILVKLPKGYDERRHHPYPLMLVQEGYALFKDVEADVIFADLVPNDRKLELTPWHAVVDGVNYEGGADTYKKWIIEQLIPYLRKCFNISQEHKDIGIGGVSLGGLFTLYTLLKDPETFGYYILISPSIWYPRFVEFMKQQEIIKQDKRIYWYVGEQEGRQHISIKQEMFTQTELGVDILNELMISENASFYYETNKRGNHEMSYFKKYFARAIKKLF</sequence>
<proteinExistence type="predicted"/>
<dbReference type="EMBL" id="PZHR01000006">
    <property type="protein sequence ID" value="PTK60418.1"/>
    <property type="molecule type" value="Genomic_DNA"/>
</dbReference>